<dbReference type="PANTHER" id="PTHR30085:SF6">
    <property type="entry name" value="ABC TRANSPORTER GLUTAMINE-BINDING PROTEIN GLNH"/>
    <property type="match status" value="1"/>
</dbReference>
<dbReference type="SUPFAM" id="SSF53850">
    <property type="entry name" value="Periplasmic binding protein-like II"/>
    <property type="match status" value="1"/>
</dbReference>
<organism evidence="6 7">
    <name type="scientific">Pseudomonas fluorescens</name>
    <dbReference type="NCBI Taxonomy" id="294"/>
    <lineage>
        <taxon>Bacteria</taxon>
        <taxon>Pseudomonadati</taxon>
        <taxon>Pseudomonadota</taxon>
        <taxon>Gammaproteobacteria</taxon>
        <taxon>Pseudomonadales</taxon>
        <taxon>Pseudomonadaceae</taxon>
        <taxon>Pseudomonas</taxon>
    </lineage>
</organism>
<feature type="domain" description="Solute-binding protein family 3/N-terminal" evidence="5">
    <location>
        <begin position="40"/>
        <end position="269"/>
    </location>
</feature>
<dbReference type="GO" id="GO:0030288">
    <property type="term" value="C:outer membrane-bounded periplasmic space"/>
    <property type="evidence" value="ECO:0007669"/>
    <property type="project" value="TreeGrafter"/>
</dbReference>
<dbReference type="InterPro" id="IPR001638">
    <property type="entry name" value="Solute-binding_3/MltF_N"/>
</dbReference>
<feature type="chain" id="PRO_5023019248" evidence="4">
    <location>
        <begin position="28"/>
        <end position="282"/>
    </location>
</feature>
<dbReference type="OrthoDB" id="9768183at2"/>
<evidence type="ECO:0000256" key="2">
    <source>
        <dbReference type="ARBA" id="ARBA00022448"/>
    </source>
</evidence>
<dbReference type="InterPro" id="IPR051455">
    <property type="entry name" value="Bact_solute-bind_prot3"/>
</dbReference>
<protein>
    <submittedName>
        <fullName evidence="6">Major cell-binding factor</fullName>
    </submittedName>
</protein>
<dbReference type="RefSeq" id="WP_150581968.1">
    <property type="nucleotide sequence ID" value="NZ_CABVGX010000036.1"/>
</dbReference>
<keyword evidence="3 4" id="KW-0732">Signal</keyword>
<comment type="similarity">
    <text evidence="1">Belongs to the bacterial solute-binding protein 3 family.</text>
</comment>
<dbReference type="Gene3D" id="3.40.190.10">
    <property type="entry name" value="Periplasmic binding protein-like II"/>
    <property type="match status" value="2"/>
</dbReference>
<evidence type="ECO:0000256" key="4">
    <source>
        <dbReference type="SAM" id="SignalP"/>
    </source>
</evidence>
<evidence type="ECO:0000256" key="1">
    <source>
        <dbReference type="ARBA" id="ARBA00010333"/>
    </source>
</evidence>
<dbReference type="AlphaFoldDB" id="A0A5E6VPQ9"/>
<evidence type="ECO:0000259" key="5">
    <source>
        <dbReference type="SMART" id="SM00062"/>
    </source>
</evidence>
<gene>
    <name evidence="6" type="primary">peb1A</name>
    <name evidence="6" type="ORF">PS645_04009</name>
</gene>
<evidence type="ECO:0000313" key="7">
    <source>
        <dbReference type="Proteomes" id="UP000325607"/>
    </source>
</evidence>
<dbReference type="GO" id="GO:0006865">
    <property type="term" value="P:amino acid transport"/>
    <property type="evidence" value="ECO:0007669"/>
    <property type="project" value="TreeGrafter"/>
</dbReference>
<dbReference type="SMART" id="SM00062">
    <property type="entry name" value="PBPb"/>
    <property type="match status" value="1"/>
</dbReference>
<proteinExistence type="inferred from homology"/>
<keyword evidence="2" id="KW-0813">Transport</keyword>
<dbReference type="Pfam" id="PF00497">
    <property type="entry name" value="SBP_bac_3"/>
    <property type="match status" value="1"/>
</dbReference>
<dbReference type="Proteomes" id="UP000325607">
    <property type="component" value="Unassembled WGS sequence"/>
</dbReference>
<feature type="signal peptide" evidence="4">
    <location>
        <begin position="1"/>
        <end position="27"/>
    </location>
</feature>
<reference evidence="6 7" key="1">
    <citation type="submission" date="2019-09" db="EMBL/GenBank/DDBJ databases">
        <authorList>
            <person name="Chandra G."/>
            <person name="Truman W A."/>
        </authorList>
    </citation>
    <scope>NUCLEOTIDE SEQUENCE [LARGE SCALE GENOMIC DNA]</scope>
    <source>
        <strain evidence="6">PS645</strain>
    </source>
</reference>
<sequence length="282" mass="30737" precursor="true">MHRRPSLLKACVLVFATTAAAVGVAQAADSKLDSVLARGKLIVGTGSTNAPWHFQGADGKLQGFDIDIGRIVAKGLFNDPEKVEFVVQSSDARIPNLLTDKVDMSCQFITVTASRAQQVAFTLPYYREGVGLLLPANSKYKEIEDLKAGDDSVTVAVLQNVYAEELVHQALPKAKVDQYDSVDLMYQAVNSGRADAAATDQSSVKYLMVQNPGRYRSPAYAWSPQTYACAVKRGDQDWLNFVNTALHEAMTGVEFPTYSASFKQWFGVDLPTPAIGFPAEFK</sequence>
<dbReference type="CDD" id="cd13695">
    <property type="entry name" value="PBP2_Mlr3796_like"/>
    <property type="match status" value="1"/>
</dbReference>
<evidence type="ECO:0000256" key="3">
    <source>
        <dbReference type="ARBA" id="ARBA00022729"/>
    </source>
</evidence>
<dbReference type="GO" id="GO:0005576">
    <property type="term" value="C:extracellular region"/>
    <property type="evidence" value="ECO:0007669"/>
    <property type="project" value="TreeGrafter"/>
</dbReference>
<dbReference type="PANTHER" id="PTHR30085">
    <property type="entry name" value="AMINO ACID ABC TRANSPORTER PERMEASE"/>
    <property type="match status" value="1"/>
</dbReference>
<name>A0A5E6VPQ9_PSEFL</name>
<evidence type="ECO:0000313" key="6">
    <source>
        <dbReference type="EMBL" id="VVN15249.1"/>
    </source>
</evidence>
<dbReference type="EMBL" id="CABVGX010000036">
    <property type="protein sequence ID" value="VVN15249.1"/>
    <property type="molecule type" value="Genomic_DNA"/>
</dbReference>
<accession>A0A5E6VPQ9</accession>